<evidence type="ECO:0000259" key="4">
    <source>
        <dbReference type="PROSITE" id="PS50042"/>
    </source>
</evidence>
<dbReference type="InterPro" id="IPR036390">
    <property type="entry name" value="WH_DNA-bd_sf"/>
</dbReference>
<sequence>MPRHYLCTMEKCSNIKVRQLHDFRSLSKKSLNRLVHTSESLFVPKGTVIFEENQPLNKVYCIKEGACKFSTFDNLGREHITRFLGKGDIMGKRSLVSNRCAKVSATALVDSVLCCLDKKEIQKNLKTNPDFCNDLLSAFVDDVDTHDSTRTIYCAHKSIKQRLAKLILYLAEKFGQEPNGKLLIRIKREDMASVLGTSQEYVINLLTHFKNKGFLKITRSEIILDSKKGLKNLI</sequence>
<dbReference type="InterPro" id="IPR000595">
    <property type="entry name" value="cNMP-bd_dom"/>
</dbReference>
<dbReference type="CDD" id="cd00038">
    <property type="entry name" value="CAP_ED"/>
    <property type="match status" value="1"/>
</dbReference>
<dbReference type="Gene3D" id="1.10.10.10">
    <property type="entry name" value="Winged helix-like DNA-binding domain superfamily/Winged helix DNA-binding domain"/>
    <property type="match status" value="1"/>
</dbReference>
<dbReference type="Proteomes" id="UP000248536">
    <property type="component" value="Chromosome"/>
</dbReference>
<keyword evidence="2" id="KW-0238">DNA-binding</keyword>
<proteinExistence type="predicted"/>
<evidence type="ECO:0000256" key="2">
    <source>
        <dbReference type="ARBA" id="ARBA00023125"/>
    </source>
</evidence>
<dbReference type="InterPro" id="IPR050397">
    <property type="entry name" value="Env_Response_Regulators"/>
</dbReference>
<dbReference type="GO" id="GO:0005829">
    <property type="term" value="C:cytosol"/>
    <property type="evidence" value="ECO:0007669"/>
    <property type="project" value="TreeGrafter"/>
</dbReference>
<dbReference type="SMART" id="SM00100">
    <property type="entry name" value="cNMP"/>
    <property type="match status" value="1"/>
</dbReference>
<accession>A0A2Z4LTC6</accession>
<evidence type="ECO:0000256" key="1">
    <source>
        <dbReference type="ARBA" id="ARBA00023015"/>
    </source>
</evidence>
<dbReference type="InterPro" id="IPR036388">
    <property type="entry name" value="WH-like_DNA-bd_sf"/>
</dbReference>
<dbReference type="Pfam" id="PF00027">
    <property type="entry name" value="cNMP_binding"/>
    <property type="match status" value="1"/>
</dbReference>
<dbReference type="PANTHER" id="PTHR24567:SF26">
    <property type="entry name" value="REGULATORY PROTEIN YEIL"/>
    <property type="match status" value="1"/>
</dbReference>
<dbReference type="InterPro" id="IPR018490">
    <property type="entry name" value="cNMP-bd_dom_sf"/>
</dbReference>
<protein>
    <recommendedName>
        <fullName evidence="8">Crp/Fnr family transcriptional regulator</fullName>
    </recommendedName>
</protein>
<dbReference type="GO" id="GO:0003700">
    <property type="term" value="F:DNA-binding transcription factor activity"/>
    <property type="evidence" value="ECO:0007669"/>
    <property type="project" value="TreeGrafter"/>
</dbReference>
<dbReference type="Pfam" id="PF13545">
    <property type="entry name" value="HTH_Crp_2"/>
    <property type="match status" value="1"/>
</dbReference>
<name>A0A2Z4LTC6_9FLAO</name>
<dbReference type="AlphaFoldDB" id="A0A2Z4LTC6"/>
<dbReference type="PROSITE" id="PS50042">
    <property type="entry name" value="CNMP_BINDING_3"/>
    <property type="match status" value="1"/>
</dbReference>
<dbReference type="GO" id="GO:0003677">
    <property type="term" value="F:DNA binding"/>
    <property type="evidence" value="ECO:0007669"/>
    <property type="project" value="UniProtKB-KW"/>
</dbReference>
<feature type="domain" description="HTH crp-type" evidence="5">
    <location>
        <begin position="157"/>
        <end position="228"/>
    </location>
</feature>
<evidence type="ECO:0000256" key="3">
    <source>
        <dbReference type="ARBA" id="ARBA00023163"/>
    </source>
</evidence>
<dbReference type="PANTHER" id="PTHR24567">
    <property type="entry name" value="CRP FAMILY TRANSCRIPTIONAL REGULATORY PROTEIN"/>
    <property type="match status" value="1"/>
</dbReference>
<dbReference type="OrthoDB" id="9127033at2"/>
<evidence type="ECO:0008006" key="8">
    <source>
        <dbReference type="Google" id="ProtNLM"/>
    </source>
</evidence>
<dbReference type="InterPro" id="IPR014710">
    <property type="entry name" value="RmlC-like_jellyroll"/>
</dbReference>
<dbReference type="KEGG" id="spon:HME9304_02031"/>
<evidence type="ECO:0000313" key="6">
    <source>
        <dbReference type="EMBL" id="AWX45023.1"/>
    </source>
</evidence>
<keyword evidence="7" id="KW-1185">Reference proteome</keyword>
<dbReference type="SUPFAM" id="SSF51206">
    <property type="entry name" value="cAMP-binding domain-like"/>
    <property type="match status" value="1"/>
</dbReference>
<reference evidence="6 7" key="1">
    <citation type="submission" date="2018-06" db="EMBL/GenBank/DDBJ databases">
        <title>Spongiibacterium sp. HME9304 Genome sequencing and assembly.</title>
        <authorList>
            <person name="Kang H."/>
            <person name="Kim H."/>
            <person name="Joh K."/>
        </authorList>
    </citation>
    <scope>NUCLEOTIDE SEQUENCE [LARGE SCALE GENOMIC DNA]</scope>
    <source>
        <strain evidence="6 7">HME9304</strain>
    </source>
</reference>
<gene>
    <name evidence="6" type="ORF">HME9304_02031</name>
</gene>
<evidence type="ECO:0000259" key="5">
    <source>
        <dbReference type="PROSITE" id="PS51063"/>
    </source>
</evidence>
<feature type="domain" description="Cyclic nucleotide-binding" evidence="4">
    <location>
        <begin position="22"/>
        <end position="142"/>
    </location>
</feature>
<dbReference type="PROSITE" id="PS51063">
    <property type="entry name" value="HTH_CRP_2"/>
    <property type="match status" value="1"/>
</dbReference>
<dbReference type="InterPro" id="IPR012318">
    <property type="entry name" value="HTH_CRP"/>
</dbReference>
<dbReference type="EMBL" id="CP030104">
    <property type="protein sequence ID" value="AWX45023.1"/>
    <property type="molecule type" value="Genomic_DNA"/>
</dbReference>
<evidence type="ECO:0000313" key="7">
    <source>
        <dbReference type="Proteomes" id="UP000248536"/>
    </source>
</evidence>
<keyword evidence="1" id="KW-0805">Transcription regulation</keyword>
<dbReference type="SUPFAM" id="SSF46785">
    <property type="entry name" value="Winged helix' DNA-binding domain"/>
    <property type="match status" value="1"/>
</dbReference>
<keyword evidence="3" id="KW-0804">Transcription</keyword>
<dbReference type="Gene3D" id="2.60.120.10">
    <property type="entry name" value="Jelly Rolls"/>
    <property type="match status" value="1"/>
</dbReference>
<organism evidence="6 7">
    <name type="scientific">Flagellimonas maritima</name>
    <dbReference type="NCBI Taxonomy" id="1383885"/>
    <lineage>
        <taxon>Bacteria</taxon>
        <taxon>Pseudomonadati</taxon>
        <taxon>Bacteroidota</taxon>
        <taxon>Flavobacteriia</taxon>
        <taxon>Flavobacteriales</taxon>
        <taxon>Flavobacteriaceae</taxon>
        <taxon>Flagellimonas</taxon>
    </lineage>
</organism>